<evidence type="ECO:0000313" key="2">
    <source>
        <dbReference type="EMBL" id="JAE32041.1"/>
    </source>
</evidence>
<dbReference type="AlphaFoldDB" id="A0A0A9HB27"/>
<protein>
    <submittedName>
        <fullName evidence="2">SMO1-2</fullName>
    </submittedName>
</protein>
<reference evidence="2" key="2">
    <citation type="journal article" date="2015" name="Data Brief">
        <title>Shoot transcriptome of the giant reed, Arundo donax.</title>
        <authorList>
            <person name="Barrero R.A."/>
            <person name="Guerrero F.D."/>
            <person name="Moolhuijzen P."/>
            <person name="Goolsby J.A."/>
            <person name="Tidwell J."/>
            <person name="Bellgard S.E."/>
            <person name="Bellgard M.I."/>
        </authorList>
    </citation>
    <scope>NUCLEOTIDE SEQUENCE</scope>
    <source>
        <tissue evidence="2">Shoot tissue taken approximately 20 cm above the soil surface</tissue>
    </source>
</reference>
<keyword evidence="1" id="KW-0732">Signal</keyword>
<feature type="signal peptide" evidence="1">
    <location>
        <begin position="1"/>
        <end position="15"/>
    </location>
</feature>
<accession>A0A0A9HB27</accession>
<organism evidence="2">
    <name type="scientific">Arundo donax</name>
    <name type="common">Giant reed</name>
    <name type="synonym">Donax arundinaceus</name>
    <dbReference type="NCBI Taxonomy" id="35708"/>
    <lineage>
        <taxon>Eukaryota</taxon>
        <taxon>Viridiplantae</taxon>
        <taxon>Streptophyta</taxon>
        <taxon>Embryophyta</taxon>
        <taxon>Tracheophyta</taxon>
        <taxon>Spermatophyta</taxon>
        <taxon>Magnoliopsida</taxon>
        <taxon>Liliopsida</taxon>
        <taxon>Poales</taxon>
        <taxon>Poaceae</taxon>
        <taxon>PACMAD clade</taxon>
        <taxon>Arundinoideae</taxon>
        <taxon>Arundineae</taxon>
        <taxon>Arundo</taxon>
    </lineage>
</organism>
<dbReference type="EMBL" id="GBRH01165855">
    <property type="protein sequence ID" value="JAE32041.1"/>
    <property type="molecule type" value="Transcribed_RNA"/>
</dbReference>
<evidence type="ECO:0000256" key="1">
    <source>
        <dbReference type="SAM" id="SignalP"/>
    </source>
</evidence>
<sequence length="62" mass="7706">MTTFWLWFVIRHIEAIDTPQRVPPPIQPNQVYPLLRWRRVRRLPSLRRKADPEQLRFCFHIL</sequence>
<proteinExistence type="predicted"/>
<name>A0A0A9HB27_ARUDO</name>
<feature type="chain" id="PRO_5012407233" evidence="1">
    <location>
        <begin position="16"/>
        <end position="62"/>
    </location>
</feature>
<reference evidence="2" key="1">
    <citation type="submission" date="2014-09" db="EMBL/GenBank/DDBJ databases">
        <authorList>
            <person name="Magalhaes I.L.F."/>
            <person name="Oliveira U."/>
            <person name="Santos F.R."/>
            <person name="Vidigal T.H.D.A."/>
            <person name="Brescovit A.D."/>
            <person name="Santos A.J."/>
        </authorList>
    </citation>
    <scope>NUCLEOTIDE SEQUENCE</scope>
    <source>
        <tissue evidence="2">Shoot tissue taken approximately 20 cm above the soil surface</tissue>
    </source>
</reference>